<organism evidence="1 2">
    <name type="scientific">Marinomonas piezotolerans</name>
    <dbReference type="NCBI Taxonomy" id="2213058"/>
    <lineage>
        <taxon>Bacteria</taxon>
        <taxon>Pseudomonadati</taxon>
        <taxon>Pseudomonadota</taxon>
        <taxon>Gammaproteobacteria</taxon>
        <taxon>Oceanospirillales</taxon>
        <taxon>Oceanospirillaceae</taxon>
        <taxon>Marinomonas</taxon>
    </lineage>
</organism>
<dbReference type="GO" id="GO:0015035">
    <property type="term" value="F:protein-disulfide reductase activity"/>
    <property type="evidence" value="ECO:0007669"/>
    <property type="project" value="InterPro"/>
</dbReference>
<evidence type="ECO:0000313" key="1">
    <source>
        <dbReference type="EMBL" id="RDL44298.1"/>
    </source>
</evidence>
<dbReference type="OrthoDB" id="5294764at2"/>
<dbReference type="PANTHER" id="PTHR34290:SF2">
    <property type="entry name" value="OS04G0668800 PROTEIN"/>
    <property type="match status" value="1"/>
</dbReference>
<comment type="caution">
    <text evidence="1">The sequence shown here is derived from an EMBL/GenBank/DDBJ whole genome shotgun (WGS) entry which is preliminary data.</text>
</comment>
<dbReference type="AlphaFoldDB" id="A0A370U974"/>
<dbReference type="InterPro" id="IPR044691">
    <property type="entry name" value="DCC1_Trx"/>
</dbReference>
<dbReference type="Proteomes" id="UP000254326">
    <property type="component" value="Unassembled WGS sequence"/>
</dbReference>
<sequence>MITLFYDSYCPLCVKEMAQLRQYDHQHQLDLVDIHSDRFADEFSHIDKHAADRMLHAQLDDGTLLLGLDATRAVWKAVGKHSWLAILRLPVVRWFADQAYLLFAKHRYKLSYWLTGKARCEPCEKGYCDRD</sequence>
<dbReference type="RefSeq" id="WP_115467561.1">
    <property type="nucleotide sequence ID" value="NZ_QKRA01000003.1"/>
</dbReference>
<evidence type="ECO:0000313" key="2">
    <source>
        <dbReference type="Proteomes" id="UP000254326"/>
    </source>
</evidence>
<reference evidence="1 2" key="1">
    <citation type="submission" date="2018-06" db="EMBL/GenBank/DDBJ databases">
        <title>Marinomonas sp. YLB-05 draft genome sequence.</title>
        <authorList>
            <person name="Yu L."/>
            <person name="Tang X."/>
        </authorList>
    </citation>
    <scope>NUCLEOTIDE SEQUENCE [LARGE SCALE GENOMIC DNA]</scope>
    <source>
        <strain evidence="1 2">YLB-05</strain>
    </source>
</reference>
<name>A0A370U974_9GAMM</name>
<dbReference type="InterPro" id="IPR007263">
    <property type="entry name" value="DCC1-like"/>
</dbReference>
<keyword evidence="2" id="KW-1185">Reference proteome</keyword>
<dbReference type="InterPro" id="IPR036249">
    <property type="entry name" value="Thioredoxin-like_sf"/>
</dbReference>
<gene>
    <name evidence="1" type="ORF">DN730_07790</name>
</gene>
<protein>
    <submittedName>
        <fullName evidence="1">DUF393 domain-containing protein</fullName>
    </submittedName>
</protein>
<dbReference type="SUPFAM" id="SSF52833">
    <property type="entry name" value="Thioredoxin-like"/>
    <property type="match status" value="1"/>
</dbReference>
<dbReference type="PANTHER" id="PTHR34290">
    <property type="entry name" value="SI:CH73-390P7.2"/>
    <property type="match status" value="1"/>
</dbReference>
<proteinExistence type="predicted"/>
<accession>A0A370U974</accession>
<dbReference type="EMBL" id="QKRA01000003">
    <property type="protein sequence ID" value="RDL44298.1"/>
    <property type="molecule type" value="Genomic_DNA"/>
</dbReference>
<dbReference type="Pfam" id="PF04134">
    <property type="entry name" value="DCC1-like"/>
    <property type="match status" value="1"/>
</dbReference>